<evidence type="ECO:0000313" key="1">
    <source>
        <dbReference type="EMBL" id="ABE62782.1"/>
    </source>
</evidence>
<dbReference type="eggNOG" id="ENOG5033F8F">
    <property type="taxonomic scope" value="Bacteria"/>
</dbReference>
<dbReference type="RefSeq" id="WP_011510462.1">
    <property type="nucleotide sequence ID" value="NC_007964.1"/>
</dbReference>
<dbReference type="OrthoDB" id="7906710at2"/>
<dbReference type="EMBL" id="CP000319">
    <property type="protein sequence ID" value="ABE62782.1"/>
    <property type="molecule type" value="Genomic_DNA"/>
</dbReference>
<reference evidence="1 2" key="1">
    <citation type="submission" date="2006-03" db="EMBL/GenBank/DDBJ databases">
        <title>Complete sequence of chromosome of Nitrobacter hamburgensis X14.</title>
        <authorList>
            <consortium name="US DOE Joint Genome Institute"/>
            <person name="Copeland A."/>
            <person name="Lucas S."/>
            <person name="Lapidus A."/>
            <person name="Barry K."/>
            <person name="Detter J.C."/>
            <person name="Glavina del Rio T."/>
            <person name="Hammon N."/>
            <person name="Israni S."/>
            <person name="Dalin E."/>
            <person name="Tice H."/>
            <person name="Pitluck S."/>
            <person name="Chain P."/>
            <person name="Malfatti S."/>
            <person name="Shin M."/>
            <person name="Vergez L."/>
            <person name="Schmutz J."/>
            <person name="Larimer F."/>
            <person name="Land M."/>
            <person name="Hauser L."/>
            <person name="Kyrpides N."/>
            <person name="Ivanova N."/>
            <person name="Ward B."/>
            <person name="Arp D."/>
            <person name="Klotz M."/>
            <person name="Stein L."/>
            <person name="O'Mullan G."/>
            <person name="Starkenburg S."/>
            <person name="Sayavedra L."/>
            <person name="Poret-Peterson A.T."/>
            <person name="Gentry M.E."/>
            <person name="Bruce D."/>
            <person name="Richardson P."/>
        </authorList>
    </citation>
    <scope>NUCLEOTIDE SEQUENCE [LARGE SCALE GENOMIC DNA]</scope>
    <source>
        <strain evidence="2">DSM 10229 / NCIMB 13809 / X14</strain>
    </source>
</reference>
<keyword evidence="2" id="KW-1185">Reference proteome</keyword>
<proteinExistence type="predicted"/>
<dbReference type="KEGG" id="nha:Nham_1982"/>
<accession>Q1QLW5</accession>
<dbReference type="Proteomes" id="UP000001953">
    <property type="component" value="Chromosome"/>
</dbReference>
<protein>
    <submittedName>
        <fullName evidence="1">Uncharacterized protein</fullName>
    </submittedName>
</protein>
<name>Q1QLW5_NITHX</name>
<dbReference type="AlphaFoldDB" id="Q1QLW5"/>
<gene>
    <name evidence="1" type="ordered locus">Nham_1982</name>
</gene>
<dbReference type="HOGENOM" id="CLU_128727_0_0_5"/>
<organism evidence="1 2">
    <name type="scientific">Nitrobacter hamburgensis (strain DSM 10229 / NCIMB 13809 / X14)</name>
    <dbReference type="NCBI Taxonomy" id="323097"/>
    <lineage>
        <taxon>Bacteria</taxon>
        <taxon>Pseudomonadati</taxon>
        <taxon>Pseudomonadota</taxon>
        <taxon>Alphaproteobacteria</taxon>
        <taxon>Hyphomicrobiales</taxon>
        <taxon>Nitrobacteraceae</taxon>
        <taxon>Nitrobacter</taxon>
    </lineage>
</organism>
<sequence length="179" mass="20014">MARVLPDWRVELVLTYPDLFHPVGHPPAAMGWPSVGDGWRDLLERACVRIRAAVRAEGGTFCATQVKEKYATLRFYWSGALSPAAEAKVAEAIDLAEARSACTCEVCGEFGQLYDNGWLTTRCVTHAEGRRLVEVRAGFENIYIDERSGDRREIRCRRYDRGTDSFVDVDPATLGIEEA</sequence>
<evidence type="ECO:0000313" key="2">
    <source>
        <dbReference type="Proteomes" id="UP000001953"/>
    </source>
</evidence>